<evidence type="ECO:0000259" key="8">
    <source>
        <dbReference type="Pfam" id="PF02687"/>
    </source>
</evidence>
<sequence length="400" mass="44134">MNLALRDIRYHRGRFILTAIGLGLLIGVVISMGGIYRGLFADALAVFDSTKADIWVVQQETNGPFAENSRIPEDIKYRIQAVPGVAKASPLSFQTIQIERLGKPFRFFLIGYDPNGFGGPPEIIAGRNIRQKHFEMVVAKAMGMEIGEKIHLGLNDYTVVGITGKVVSSGGDPAAYVSLADAQEIQFKKDNNAIRNDRERIAANLADFQTLSPAQSKFLQQNITGITESTHTVNTIVARLAPGADLWEVQERISRWNHFRPISAEEQTRILTKGMIEKARMQLGLFRLILLVISAVIISLIIYTSTIDKIKVIATLKLIGAQNRVIIGMILQQSLLMGVIAYAIGYVLILLTYEKFPRRIVLEAFDLQALFVIVIAICTISSFVGIRKALKVEPAEALGG</sequence>
<dbReference type="PANTHER" id="PTHR43738">
    <property type="entry name" value="ABC TRANSPORTER, MEMBRANE PROTEIN"/>
    <property type="match status" value="1"/>
</dbReference>
<organism evidence="10 11">
    <name type="scientific">Geobacter argillaceus</name>
    <dbReference type="NCBI Taxonomy" id="345631"/>
    <lineage>
        <taxon>Bacteria</taxon>
        <taxon>Pseudomonadati</taxon>
        <taxon>Thermodesulfobacteriota</taxon>
        <taxon>Desulfuromonadia</taxon>
        <taxon>Geobacterales</taxon>
        <taxon>Geobacteraceae</taxon>
        <taxon>Geobacter</taxon>
    </lineage>
</organism>
<feature type="transmembrane region" description="Helical" evidence="7">
    <location>
        <begin position="325"/>
        <end position="353"/>
    </location>
</feature>
<evidence type="ECO:0000256" key="2">
    <source>
        <dbReference type="ARBA" id="ARBA00022448"/>
    </source>
</evidence>
<dbReference type="RefSeq" id="WP_145025275.1">
    <property type="nucleotide sequence ID" value="NZ_VLLN01000031.1"/>
</dbReference>
<keyword evidence="11" id="KW-1185">Reference proteome</keyword>
<evidence type="ECO:0000256" key="3">
    <source>
        <dbReference type="ARBA" id="ARBA00022475"/>
    </source>
</evidence>
<name>A0A562V827_9BACT</name>
<feature type="domain" description="MacB-like periplasmic core" evidence="9">
    <location>
        <begin position="16"/>
        <end position="254"/>
    </location>
</feature>
<keyword evidence="2" id="KW-0813">Transport</keyword>
<dbReference type="AlphaFoldDB" id="A0A562V827"/>
<feature type="domain" description="ABC3 transporter permease C-terminal" evidence="8">
    <location>
        <begin position="286"/>
        <end position="394"/>
    </location>
</feature>
<dbReference type="EMBL" id="VLLN01000031">
    <property type="protein sequence ID" value="TWJ14064.1"/>
    <property type="molecule type" value="Genomic_DNA"/>
</dbReference>
<evidence type="ECO:0000256" key="7">
    <source>
        <dbReference type="SAM" id="Phobius"/>
    </source>
</evidence>
<comment type="caution">
    <text evidence="10">The sequence shown here is derived from an EMBL/GenBank/DDBJ whole genome shotgun (WGS) entry which is preliminary data.</text>
</comment>
<dbReference type="InterPro" id="IPR025857">
    <property type="entry name" value="MacB_PCD"/>
</dbReference>
<dbReference type="OrthoDB" id="7298150at2"/>
<evidence type="ECO:0000313" key="10">
    <source>
        <dbReference type="EMBL" id="TWJ14064.1"/>
    </source>
</evidence>
<evidence type="ECO:0000313" key="11">
    <source>
        <dbReference type="Proteomes" id="UP000319449"/>
    </source>
</evidence>
<evidence type="ECO:0000256" key="4">
    <source>
        <dbReference type="ARBA" id="ARBA00022692"/>
    </source>
</evidence>
<keyword evidence="3" id="KW-1003">Cell membrane</keyword>
<accession>A0A562V827</accession>
<keyword evidence="6 7" id="KW-0472">Membrane</keyword>
<reference evidence="10 11" key="1">
    <citation type="submission" date="2019-07" db="EMBL/GenBank/DDBJ databases">
        <title>Genomic Encyclopedia of Archaeal and Bacterial Type Strains, Phase II (KMG-II): from individual species to whole genera.</title>
        <authorList>
            <person name="Goeker M."/>
        </authorList>
    </citation>
    <scope>NUCLEOTIDE SEQUENCE [LARGE SCALE GENOMIC DNA]</scope>
    <source>
        <strain evidence="10 11">ATCC BAA-1139</strain>
    </source>
</reference>
<protein>
    <submittedName>
        <fullName evidence="10">Putative ABC transport system permease protein</fullName>
    </submittedName>
</protein>
<feature type="transmembrane region" description="Helical" evidence="7">
    <location>
        <begin position="285"/>
        <end position="305"/>
    </location>
</feature>
<dbReference type="Pfam" id="PF12704">
    <property type="entry name" value="MacB_PCD"/>
    <property type="match status" value="1"/>
</dbReference>
<evidence type="ECO:0000256" key="1">
    <source>
        <dbReference type="ARBA" id="ARBA00004651"/>
    </source>
</evidence>
<keyword evidence="4 7" id="KW-0812">Transmembrane</keyword>
<dbReference type="InterPro" id="IPR051125">
    <property type="entry name" value="ABC-4/HrtB_transporter"/>
</dbReference>
<evidence type="ECO:0000256" key="6">
    <source>
        <dbReference type="ARBA" id="ARBA00023136"/>
    </source>
</evidence>
<dbReference type="GO" id="GO:0005886">
    <property type="term" value="C:plasma membrane"/>
    <property type="evidence" value="ECO:0007669"/>
    <property type="project" value="UniProtKB-SubCell"/>
</dbReference>
<dbReference type="Pfam" id="PF02687">
    <property type="entry name" value="FtsX"/>
    <property type="match status" value="1"/>
</dbReference>
<evidence type="ECO:0000256" key="5">
    <source>
        <dbReference type="ARBA" id="ARBA00022989"/>
    </source>
</evidence>
<dbReference type="PANTHER" id="PTHR43738:SF1">
    <property type="entry name" value="HEMIN TRANSPORT SYSTEM PERMEASE PROTEIN HRTB-RELATED"/>
    <property type="match status" value="1"/>
</dbReference>
<proteinExistence type="predicted"/>
<evidence type="ECO:0000259" key="9">
    <source>
        <dbReference type="Pfam" id="PF12704"/>
    </source>
</evidence>
<comment type="subcellular location">
    <subcellularLocation>
        <location evidence="1">Cell membrane</location>
        <topology evidence="1">Multi-pass membrane protein</topology>
    </subcellularLocation>
</comment>
<gene>
    <name evidence="10" type="ORF">JN12_03563</name>
</gene>
<feature type="transmembrane region" description="Helical" evidence="7">
    <location>
        <begin position="15"/>
        <end position="36"/>
    </location>
</feature>
<dbReference type="InterPro" id="IPR003838">
    <property type="entry name" value="ABC3_permease_C"/>
</dbReference>
<feature type="transmembrane region" description="Helical" evidence="7">
    <location>
        <begin position="365"/>
        <end position="386"/>
    </location>
</feature>
<keyword evidence="5 7" id="KW-1133">Transmembrane helix</keyword>
<dbReference type="Proteomes" id="UP000319449">
    <property type="component" value="Unassembled WGS sequence"/>
</dbReference>